<name>A0ABN8ADT5_9BACI</name>
<evidence type="ECO:0000313" key="1">
    <source>
        <dbReference type="EMBL" id="CAG9623394.1"/>
    </source>
</evidence>
<dbReference type="EMBL" id="CAKJTJ010000046">
    <property type="protein sequence ID" value="CAG9623394.1"/>
    <property type="molecule type" value="Genomic_DNA"/>
</dbReference>
<accession>A0ABN8ADT5</accession>
<protein>
    <submittedName>
        <fullName evidence="1">Uncharacterized protein</fullName>
    </submittedName>
</protein>
<sequence length="55" mass="6579">MEVKISQIRFEDKYNELVFKTMDVAIFLLGSDRTYTHLGFKQRVDKAKMSQSMFR</sequence>
<proteinExistence type="predicted"/>
<dbReference type="Proteomes" id="UP000789833">
    <property type="component" value="Unassembled WGS sequence"/>
</dbReference>
<keyword evidence="2" id="KW-1185">Reference proteome</keyword>
<dbReference type="RefSeq" id="WP_230504799.1">
    <property type="nucleotide sequence ID" value="NZ_CAKJTJ010000046.1"/>
</dbReference>
<evidence type="ECO:0000313" key="2">
    <source>
        <dbReference type="Proteomes" id="UP000789833"/>
    </source>
</evidence>
<gene>
    <name evidence="1" type="ORF">BACCIP111883_04205</name>
</gene>
<reference evidence="1 2" key="1">
    <citation type="submission" date="2021-10" db="EMBL/GenBank/DDBJ databases">
        <authorList>
            <person name="Criscuolo A."/>
        </authorList>
    </citation>
    <scope>NUCLEOTIDE SEQUENCE [LARGE SCALE GENOMIC DNA]</scope>
    <source>
        <strain evidence="2">CIP 111883</strain>
    </source>
</reference>
<comment type="caution">
    <text evidence="1">The sequence shown here is derived from an EMBL/GenBank/DDBJ whole genome shotgun (WGS) entry which is preliminary data.</text>
</comment>
<organism evidence="1 2">
    <name type="scientific">Sutcliffiella rhizosphaerae</name>
    <dbReference type="NCBI Taxonomy" id="2880967"/>
    <lineage>
        <taxon>Bacteria</taxon>
        <taxon>Bacillati</taxon>
        <taxon>Bacillota</taxon>
        <taxon>Bacilli</taxon>
        <taxon>Bacillales</taxon>
        <taxon>Bacillaceae</taxon>
        <taxon>Sutcliffiella</taxon>
    </lineage>
</organism>